<dbReference type="Gene3D" id="3.30.160.190">
    <property type="entry name" value="atu1810 like domain"/>
    <property type="match status" value="1"/>
</dbReference>
<dbReference type="InterPro" id="IPR038532">
    <property type="entry name" value="NDUFS4-like_sf"/>
</dbReference>
<sequence length="179" mass="22041">MAFRRLFLQNYKCFRLSKLYNYKDIRYFGNKPNNFNNLYPHLEESRKKFIPEYEMSSNKREYYNEEENSEEITNEDENEQIMDNAADYIKKKNVRIYRRCKDLETQLGTRKSYLWEIDFDSDDRDDQIEQRPLQFPSYQAAIDFISKQGWEYSMDIHQIHPFQENDHIWSNEPPKQIDE</sequence>
<proteinExistence type="predicted"/>
<evidence type="ECO:0000313" key="1">
    <source>
        <dbReference type="EMBL" id="JAS28280.1"/>
    </source>
</evidence>
<reference evidence="1" key="1">
    <citation type="submission" date="2015-12" db="EMBL/GenBank/DDBJ databases">
        <title>De novo transcriptome assembly of four potential Pierce s Disease insect vectors from Arizona vineyards.</title>
        <authorList>
            <person name="Tassone E.E."/>
        </authorList>
    </citation>
    <scope>NUCLEOTIDE SEQUENCE</scope>
</reference>
<evidence type="ECO:0008006" key="2">
    <source>
        <dbReference type="Google" id="ProtNLM"/>
    </source>
</evidence>
<name>A0A1B6DRI6_9HEMI</name>
<gene>
    <name evidence="1" type="ORF">g.4020</name>
</gene>
<dbReference type="AlphaFoldDB" id="A0A1B6DRI6"/>
<protein>
    <recommendedName>
        <fullName evidence="2">NADH dehydrogenase [ubiquinone] iron-sulfur protein 4, mitochondrial</fullName>
    </recommendedName>
</protein>
<accession>A0A1B6DRI6</accession>
<organism evidence="1">
    <name type="scientific">Clastoptera arizonana</name>
    <name type="common">Arizona spittle bug</name>
    <dbReference type="NCBI Taxonomy" id="38151"/>
    <lineage>
        <taxon>Eukaryota</taxon>
        <taxon>Metazoa</taxon>
        <taxon>Ecdysozoa</taxon>
        <taxon>Arthropoda</taxon>
        <taxon>Hexapoda</taxon>
        <taxon>Insecta</taxon>
        <taxon>Pterygota</taxon>
        <taxon>Neoptera</taxon>
        <taxon>Paraneoptera</taxon>
        <taxon>Hemiptera</taxon>
        <taxon>Auchenorrhyncha</taxon>
        <taxon>Cercopoidea</taxon>
        <taxon>Clastopteridae</taxon>
        <taxon>Clastoptera</taxon>
    </lineage>
</organism>
<dbReference type="EMBL" id="GEDC01009018">
    <property type="protein sequence ID" value="JAS28280.1"/>
    <property type="molecule type" value="Transcribed_RNA"/>
</dbReference>